<dbReference type="InParanoid" id="A0A1X7UKC7"/>
<dbReference type="GO" id="GO:0031490">
    <property type="term" value="F:chromatin DNA binding"/>
    <property type="evidence" value="ECO:0007669"/>
    <property type="project" value="TreeGrafter"/>
</dbReference>
<reference evidence="12" key="1">
    <citation type="journal article" date="2010" name="Nature">
        <title>The Amphimedon queenslandica genome and the evolution of animal complexity.</title>
        <authorList>
            <person name="Srivastava M."/>
            <person name="Simakov O."/>
            <person name="Chapman J."/>
            <person name="Fahey B."/>
            <person name="Gauthier M.E."/>
            <person name="Mitros T."/>
            <person name="Richards G.S."/>
            <person name="Conaco C."/>
            <person name="Dacre M."/>
            <person name="Hellsten U."/>
            <person name="Larroux C."/>
            <person name="Putnam N.H."/>
            <person name="Stanke M."/>
            <person name="Adamska M."/>
            <person name="Darling A."/>
            <person name="Degnan S.M."/>
            <person name="Oakley T.H."/>
            <person name="Plachetzki D.C."/>
            <person name="Zhai Y."/>
            <person name="Adamski M."/>
            <person name="Calcino A."/>
            <person name="Cummins S.F."/>
            <person name="Goodstein D.M."/>
            <person name="Harris C."/>
            <person name="Jackson D.J."/>
            <person name="Leys S.P."/>
            <person name="Shu S."/>
            <person name="Woodcroft B.J."/>
            <person name="Vervoort M."/>
            <person name="Kosik K.S."/>
            <person name="Manning G."/>
            <person name="Degnan B.M."/>
            <person name="Rokhsar D.S."/>
        </authorList>
    </citation>
    <scope>NUCLEOTIDE SEQUENCE [LARGE SCALE GENOMIC DNA]</scope>
</reference>
<evidence type="ECO:0000256" key="3">
    <source>
        <dbReference type="ARBA" id="ARBA00022771"/>
    </source>
</evidence>
<feature type="compositionally biased region" description="Low complexity" evidence="8">
    <location>
        <begin position="386"/>
        <end position="398"/>
    </location>
</feature>
<dbReference type="InterPro" id="IPR019135">
    <property type="entry name" value="Polycomb_protein_VEFS-Box"/>
</dbReference>
<feature type="region of interest" description="Disordered" evidence="8">
    <location>
        <begin position="218"/>
        <end position="237"/>
    </location>
</feature>
<keyword evidence="12" id="KW-1185">Reference proteome</keyword>
<accession>A0A1X7UKC7</accession>
<evidence type="ECO:0000259" key="9">
    <source>
        <dbReference type="Pfam" id="PF09733"/>
    </source>
</evidence>
<feature type="compositionally biased region" description="Low complexity" evidence="8">
    <location>
        <begin position="335"/>
        <end position="347"/>
    </location>
</feature>
<evidence type="ECO:0000256" key="5">
    <source>
        <dbReference type="ARBA" id="ARBA00022853"/>
    </source>
</evidence>
<evidence type="ECO:0000256" key="7">
    <source>
        <dbReference type="ARBA" id="ARBA00023163"/>
    </source>
</evidence>
<keyword evidence="7" id="KW-0804">Transcription</keyword>
<organism evidence="11">
    <name type="scientific">Amphimedon queenslandica</name>
    <name type="common">Sponge</name>
    <dbReference type="NCBI Taxonomy" id="400682"/>
    <lineage>
        <taxon>Eukaryota</taxon>
        <taxon>Metazoa</taxon>
        <taxon>Porifera</taxon>
        <taxon>Demospongiae</taxon>
        <taxon>Heteroscleromorpha</taxon>
        <taxon>Haplosclerida</taxon>
        <taxon>Niphatidae</taxon>
        <taxon>Amphimedon</taxon>
    </lineage>
</organism>
<evidence type="ECO:0000313" key="11">
    <source>
        <dbReference type="EnsemblMetazoa" id="Aqu2.1.28111_001"/>
    </source>
</evidence>
<dbReference type="GO" id="GO:0035098">
    <property type="term" value="C:ESC/E(Z) complex"/>
    <property type="evidence" value="ECO:0007669"/>
    <property type="project" value="TreeGrafter"/>
</dbReference>
<feature type="domain" description="Polycomb protein VEFS-Box" evidence="9">
    <location>
        <begin position="665"/>
        <end position="726"/>
    </location>
</feature>
<dbReference type="InterPro" id="IPR057540">
    <property type="entry name" value="Znf_SUZ12"/>
</dbReference>
<dbReference type="OrthoDB" id="166746at2759"/>
<feature type="region of interest" description="Disordered" evidence="8">
    <location>
        <begin position="335"/>
        <end position="398"/>
    </location>
</feature>
<dbReference type="EnsemblMetazoa" id="Aqu2.1.28111_001">
    <property type="protein sequence ID" value="Aqu2.1.28111_001"/>
    <property type="gene ID" value="Aqu2.1.28111"/>
</dbReference>
<gene>
    <name evidence="11" type="primary">105313255</name>
</gene>
<dbReference type="Proteomes" id="UP000007879">
    <property type="component" value="Unassembled WGS sequence"/>
</dbReference>
<name>A0A1X7UKC7_AMPQE</name>
<dbReference type="GO" id="GO:0016586">
    <property type="term" value="C:RSC-type complex"/>
    <property type="evidence" value="ECO:0007669"/>
    <property type="project" value="TreeGrafter"/>
</dbReference>
<evidence type="ECO:0000256" key="1">
    <source>
        <dbReference type="ARBA" id="ARBA00007416"/>
    </source>
</evidence>
<comment type="similarity">
    <text evidence="1">Belongs to the VEFS (VRN2-EMF2-FIS2-SU(Z)12) family.</text>
</comment>
<dbReference type="CDD" id="cd21750">
    <property type="entry name" value="ZnB-Zn_SUZ12"/>
    <property type="match status" value="1"/>
</dbReference>
<dbReference type="STRING" id="400682.A0A1X7UKC7"/>
<dbReference type="EnsemblMetazoa" id="XM_019998188.1">
    <property type="protein sequence ID" value="XP_019853747.1"/>
    <property type="gene ID" value="LOC105313255"/>
</dbReference>
<reference evidence="11" key="2">
    <citation type="submission" date="2017-05" db="UniProtKB">
        <authorList>
            <consortium name="EnsemblMetazoa"/>
        </authorList>
    </citation>
    <scope>IDENTIFICATION</scope>
</reference>
<keyword evidence="2" id="KW-0479">Metal-binding</keyword>
<dbReference type="GO" id="GO:0006325">
    <property type="term" value="P:chromatin organization"/>
    <property type="evidence" value="ECO:0007669"/>
    <property type="project" value="UniProtKB-KW"/>
</dbReference>
<evidence type="ECO:0000256" key="6">
    <source>
        <dbReference type="ARBA" id="ARBA00023015"/>
    </source>
</evidence>
<keyword evidence="4" id="KW-0862">Zinc</keyword>
<evidence type="ECO:0000313" key="12">
    <source>
        <dbReference type="Proteomes" id="UP000007879"/>
    </source>
</evidence>
<dbReference type="KEGG" id="aqu:105313255"/>
<evidence type="ECO:0000259" key="10">
    <source>
        <dbReference type="Pfam" id="PF23320"/>
    </source>
</evidence>
<dbReference type="PANTHER" id="PTHR22597">
    <property type="entry name" value="POLYCOMB GROUP PROTEIN"/>
    <property type="match status" value="1"/>
</dbReference>
<keyword evidence="6" id="KW-0805">Transcription regulation</keyword>
<feature type="compositionally biased region" description="Polar residues" evidence="8">
    <location>
        <begin position="298"/>
        <end position="318"/>
    </location>
</feature>
<dbReference type="Pfam" id="PF23320">
    <property type="entry name" value="Zn_SUZ12"/>
    <property type="match status" value="1"/>
</dbReference>
<protein>
    <submittedName>
        <fullName evidence="11">Uncharacterized protein</fullName>
    </submittedName>
</protein>
<dbReference type="AlphaFoldDB" id="A0A1X7UKC7"/>
<keyword evidence="3" id="KW-0863">Zinc-finger</keyword>
<evidence type="ECO:0000256" key="2">
    <source>
        <dbReference type="ARBA" id="ARBA00022723"/>
    </source>
</evidence>
<evidence type="ECO:0000256" key="4">
    <source>
        <dbReference type="ARBA" id="ARBA00022833"/>
    </source>
</evidence>
<dbReference type="eggNOG" id="KOG2350">
    <property type="taxonomic scope" value="Eukaryota"/>
</dbReference>
<dbReference type="PANTHER" id="PTHR22597:SF0">
    <property type="entry name" value="POLYCOMB PROTEIN SUZ12"/>
    <property type="match status" value="1"/>
</dbReference>
<dbReference type="Pfam" id="PF09733">
    <property type="entry name" value="VEFS-Box"/>
    <property type="match status" value="1"/>
</dbReference>
<sequence length="728" mass="82087">MAEGNLEQTMDTDLRIKNDHELFLEAYEKPTQIYRFLRSRHLLEPIFLQRNLSYMKRSRTKPKRRNMLKLNDLAKQTKEVKKDIAEEIKSDNQLKITFQALDCSTSSSTIEGEHKPMSFDKRPMGVEVMLYKFKQPSPEILLTTPCSLPCDCISLGKCVIPGTGTRASSAASSSNRNSITVPGSVLSWREIDHGPVGTHVLAFRIVPLTNDDNLVSSLDKKKSRKRPLNTGLSSGIDSHDSVTPSINGCIHIEENEQQSVPREEIKDKILNKKVPGGTTLPSLTATTRDSNLVISISRNPNEATDSSPTAPPKTNGSSCRIRRNELQLLVDNSTNSLTSSSCLPSSLQPVENETCSRKRPHSETSPSPLNPSKKHCTSSSIDNDIPSPAGDLPPLSSSSSILKEEEEDKYYAELVAFDSRKECLLYDGEYQLHLTKLTPKRKLPTELRVNGMKPSTLFKWGSGIEPANKSYTESVKETVSLKLSIEWNRGPPVPRIEEISNTALDFAKLRENYDELIQSISKRTQSAAVQQQKSADRKTTPTAFNFLYNKNTLQQTELKTDCVCPWCSLNCGELYSLLKHMSLCHPRFLFTYTPIEGGASIDVRINKMYDSPDSLDLSEKDDSILTRKKRPTKCEPFTRLLVKRGSKGRATHDLKEFMAKRQFVKTEPSRVFYHTHTCLPMLLHEIDSDEDPVPQWLKITSNKMVDEFIDVNQGEKQFMKIWNTFHDG</sequence>
<feature type="domain" description="Polycomb protein SUZ12-like zinc finger" evidence="10">
    <location>
        <begin position="542"/>
        <end position="607"/>
    </location>
</feature>
<proteinExistence type="inferred from homology"/>
<dbReference type="GO" id="GO:0008270">
    <property type="term" value="F:zinc ion binding"/>
    <property type="evidence" value="ECO:0007669"/>
    <property type="project" value="UniProtKB-KW"/>
</dbReference>
<feature type="region of interest" description="Disordered" evidence="8">
    <location>
        <begin position="298"/>
        <end position="319"/>
    </location>
</feature>
<keyword evidence="5" id="KW-0156">Chromatin regulator</keyword>
<evidence type="ECO:0000256" key="8">
    <source>
        <dbReference type="SAM" id="MobiDB-lite"/>
    </source>
</evidence>